<evidence type="ECO:0000313" key="2">
    <source>
        <dbReference type="Proteomes" id="UP000195570"/>
    </source>
</evidence>
<accession>A0A1G4I3H6</accession>
<comment type="caution">
    <text evidence="1">The sequence shown here is derived from an EMBL/GenBank/DDBJ whole genome shotgun (WGS) entry which is preliminary data.</text>
</comment>
<sequence length="119" mass="13577">MTEALYNFIESERFQRVSGIVSSGASTIYQWLSERAWAVYTTGAFVSVLVALGSAHEKQILADHLYGSHAPLQQQQERSNTIEGGKKLLQEEASQGVRQVVWMMPREDFMQEYRERHGI</sequence>
<keyword evidence="2" id="KW-1185">Reference proteome</keyword>
<protein>
    <submittedName>
        <fullName evidence="1">Archaic Translocase of outer membrane 14 kDa subunit</fullName>
    </submittedName>
</protein>
<dbReference type="AlphaFoldDB" id="A0A1G4I3H6"/>
<dbReference type="GeneID" id="92378811"/>
<dbReference type="EMBL" id="CZPT02000533">
    <property type="protein sequence ID" value="SCU66351.1"/>
    <property type="molecule type" value="Genomic_DNA"/>
</dbReference>
<evidence type="ECO:0000313" key="1">
    <source>
        <dbReference type="EMBL" id="SCU66351.1"/>
    </source>
</evidence>
<name>A0A1G4I3H6_TRYEQ</name>
<gene>
    <name evidence="1" type="ORF">TEOVI_000487100</name>
</gene>
<dbReference type="Proteomes" id="UP000195570">
    <property type="component" value="Unassembled WGS sequence"/>
</dbReference>
<dbReference type="RefSeq" id="XP_067077807.1">
    <property type="nucleotide sequence ID" value="XM_067221706.1"/>
</dbReference>
<reference evidence="1" key="1">
    <citation type="submission" date="2016-09" db="EMBL/GenBank/DDBJ databases">
        <authorList>
            <person name="Hebert L."/>
            <person name="Moumen B."/>
        </authorList>
    </citation>
    <scope>NUCLEOTIDE SEQUENCE [LARGE SCALE GENOMIC DNA]</scope>
    <source>
        <strain evidence="1">OVI</strain>
    </source>
</reference>
<dbReference type="VEuPathDB" id="TriTrypDB:TEOVI_000487100"/>
<proteinExistence type="predicted"/>
<organism evidence="1 2">
    <name type="scientific">Trypanosoma equiperdum</name>
    <dbReference type="NCBI Taxonomy" id="5694"/>
    <lineage>
        <taxon>Eukaryota</taxon>
        <taxon>Discoba</taxon>
        <taxon>Euglenozoa</taxon>
        <taxon>Kinetoplastea</taxon>
        <taxon>Metakinetoplastina</taxon>
        <taxon>Trypanosomatida</taxon>
        <taxon>Trypanosomatidae</taxon>
        <taxon>Trypanosoma</taxon>
    </lineage>
</organism>